<keyword evidence="5" id="KW-1185">Reference proteome</keyword>
<protein>
    <submittedName>
        <fullName evidence="4">THO complex subunit 7</fullName>
    </submittedName>
</protein>
<proteinExistence type="predicted"/>
<dbReference type="GO" id="GO:0006397">
    <property type="term" value="P:mRNA processing"/>
    <property type="evidence" value="ECO:0007669"/>
    <property type="project" value="InterPro"/>
</dbReference>
<dbReference type="EMBL" id="JADGJD010000243">
    <property type="protein sequence ID" value="KAJ3053039.1"/>
    <property type="molecule type" value="Genomic_DNA"/>
</dbReference>
<keyword evidence="3" id="KW-0175">Coiled coil</keyword>
<evidence type="ECO:0000256" key="2">
    <source>
        <dbReference type="ARBA" id="ARBA00023242"/>
    </source>
</evidence>
<keyword evidence="2" id="KW-0539">Nucleus</keyword>
<dbReference type="InterPro" id="IPR008501">
    <property type="entry name" value="THOC7/Mft1"/>
</dbReference>
<gene>
    <name evidence="4" type="primary">THOC7</name>
    <name evidence="4" type="ORF">HK097_005171</name>
</gene>
<comment type="subcellular location">
    <subcellularLocation>
        <location evidence="1">Nucleus</location>
    </subcellularLocation>
</comment>
<comment type="caution">
    <text evidence="4">The sequence shown here is derived from an EMBL/GenBank/DDBJ whole genome shotgun (WGS) entry which is preliminary data.</text>
</comment>
<evidence type="ECO:0000256" key="1">
    <source>
        <dbReference type="ARBA" id="ARBA00004123"/>
    </source>
</evidence>
<evidence type="ECO:0000313" key="4">
    <source>
        <dbReference type="EMBL" id="KAJ3053039.1"/>
    </source>
</evidence>
<dbReference type="GO" id="GO:0000445">
    <property type="term" value="C:THO complex part of transcription export complex"/>
    <property type="evidence" value="ECO:0007669"/>
    <property type="project" value="InterPro"/>
</dbReference>
<dbReference type="Pfam" id="PF05615">
    <property type="entry name" value="THOC7"/>
    <property type="match status" value="1"/>
</dbReference>
<evidence type="ECO:0000256" key="3">
    <source>
        <dbReference type="SAM" id="Coils"/>
    </source>
</evidence>
<name>A0AAD5X6X6_9FUNG</name>
<reference evidence="4" key="1">
    <citation type="submission" date="2020-05" db="EMBL/GenBank/DDBJ databases">
        <title>Phylogenomic resolution of chytrid fungi.</title>
        <authorList>
            <person name="Stajich J.E."/>
            <person name="Amses K."/>
            <person name="Simmons R."/>
            <person name="Seto K."/>
            <person name="Myers J."/>
            <person name="Bonds A."/>
            <person name="Quandt C.A."/>
            <person name="Barry K."/>
            <person name="Liu P."/>
            <person name="Grigoriev I."/>
            <person name="Longcore J.E."/>
            <person name="James T.Y."/>
        </authorList>
    </citation>
    <scope>NUCLEOTIDE SEQUENCE</scope>
    <source>
        <strain evidence="4">JEL0318</strain>
    </source>
</reference>
<evidence type="ECO:0000313" key="5">
    <source>
        <dbReference type="Proteomes" id="UP001212841"/>
    </source>
</evidence>
<feature type="coiled-coil region" evidence="3">
    <location>
        <begin position="76"/>
        <end position="110"/>
    </location>
</feature>
<dbReference type="AlphaFoldDB" id="A0AAD5X6X6"/>
<accession>A0AAD5X6X6</accession>
<dbReference type="Proteomes" id="UP001212841">
    <property type="component" value="Unassembled WGS sequence"/>
</dbReference>
<organism evidence="4 5">
    <name type="scientific">Rhizophlyctis rosea</name>
    <dbReference type="NCBI Taxonomy" id="64517"/>
    <lineage>
        <taxon>Eukaryota</taxon>
        <taxon>Fungi</taxon>
        <taxon>Fungi incertae sedis</taxon>
        <taxon>Chytridiomycota</taxon>
        <taxon>Chytridiomycota incertae sedis</taxon>
        <taxon>Chytridiomycetes</taxon>
        <taxon>Rhizophlyctidales</taxon>
        <taxon>Rhizophlyctidaceae</taxon>
        <taxon>Rhizophlyctis</taxon>
    </lineage>
</organism>
<sequence>MASNPTPDEEVILRNRIIFDTRSLRKCYRRFLTQSVDHLSQSDLTTAYEQFLVDLRMVQTNLEKHQLAYEMYLRETAIYKDECNRIEREIDEAKADIITLKGDLEQAQLRRKNKLEYDDLAKQINKHSTRRDTLE</sequence>